<name>J3LG07_ORYBR</name>
<evidence type="ECO:0000313" key="1">
    <source>
        <dbReference type="EnsemblPlants" id="OB02G35740.1"/>
    </source>
</evidence>
<dbReference type="EnsemblPlants" id="OB02G35740.1">
    <property type="protein sequence ID" value="OB02G35740.1"/>
    <property type="gene ID" value="OB02G35740"/>
</dbReference>
<keyword evidence="2" id="KW-1185">Reference proteome</keyword>
<dbReference type="Proteomes" id="UP000006038">
    <property type="component" value="Unassembled WGS sequence"/>
</dbReference>
<proteinExistence type="predicted"/>
<evidence type="ECO:0000313" key="2">
    <source>
        <dbReference type="Proteomes" id="UP000006038"/>
    </source>
</evidence>
<sequence length="74" mass="8619">MIIQMFFNSLFYTCALVKILSSKFVLIMCLEVALIFFENNILHNISSIKLRPRGNLNYHISSSLQTNNHQHQYG</sequence>
<accession>J3LG07</accession>
<organism evidence="1">
    <name type="scientific">Oryza brachyantha</name>
    <name type="common">malo sina</name>
    <dbReference type="NCBI Taxonomy" id="4533"/>
    <lineage>
        <taxon>Eukaryota</taxon>
        <taxon>Viridiplantae</taxon>
        <taxon>Streptophyta</taxon>
        <taxon>Embryophyta</taxon>
        <taxon>Tracheophyta</taxon>
        <taxon>Spermatophyta</taxon>
        <taxon>Magnoliopsida</taxon>
        <taxon>Liliopsida</taxon>
        <taxon>Poales</taxon>
        <taxon>Poaceae</taxon>
        <taxon>BOP clade</taxon>
        <taxon>Oryzoideae</taxon>
        <taxon>Oryzeae</taxon>
        <taxon>Oryzinae</taxon>
        <taxon>Oryza</taxon>
    </lineage>
</organism>
<reference evidence="1" key="1">
    <citation type="submission" date="2013-04" db="UniProtKB">
        <authorList>
            <consortium name="EnsemblPlants"/>
        </authorList>
    </citation>
    <scope>IDENTIFICATION</scope>
</reference>
<dbReference type="Gramene" id="OB02G35740.1">
    <property type="protein sequence ID" value="OB02G35740.1"/>
    <property type="gene ID" value="OB02G35740"/>
</dbReference>
<dbReference type="HOGENOM" id="CLU_2691675_0_0_1"/>
<protein>
    <submittedName>
        <fullName evidence="1">Uncharacterized protein</fullName>
    </submittedName>
</protein>
<dbReference type="AlphaFoldDB" id="J3LG07"/>